<dbReference type="PANTHER" id="PTHR12599:SF0">
    <property type="entry name" value="PTERIN-4-ALPHA-CARBINOLAMINE DEHYDRATASE"/>
    <property type="match status" value="1"/>
</dbReference>
<dbReference type="EMBL" id="MAQB02000001">
    <property type="protein sequence ID" value="OFJ47929.1"/>
    <property type="molecule type" value="Genomic_DNA"/>
</dbReference>
<evidence type="ECO:0000256" key="2">
    <source>
        <dbReference type="ARBA" id="ARBA00006472"/>
    </source>
</evidence>
<dbReference type="EC" id="4.2.1.96" evidence="3"/>
<evidence type="ECO:0000256" key="3">
    <source>
        <dbReference type="ARBA" id="ARBA00013252"/>
    </source>
</evidence>
<evidence type="ECO:0000313" key="6">
    <source>
        <dbReference type="Proteomes" id="UP000092634"/>
    </source>
</evidence>
<organism evidence="5 6">
    <name type="scientific">Janthinobacterium lividum</name>
    <dbReference type="NCBI Taxonomy" id="29581"/>
    <lineage>
        <taxon>Bacteria</taxon>
        <taxon>Pseudomonadati</taxon>
        <taxon>Pseudomonadota</taxon>
        <taxon>Betaproteobacteria</taxon>
        <taxon>Burkholderiales</taxon>
        <taxon>Oxalobacteraceae</taxon>
        <taxon>Janthinobacterium</taxon>
    </lineage>
</organism>
<dbReference type="GO" id="GO:0008124">
    <property type="term" value="F:4-alpha-hydroxytetrahydrobiopterin dehydratase activity"/>
    <property type="evidence" value="ECO:0007669"/>
    <property type="project" value="UniProtKB-EC"/>
</dbReference>
<dbReference type="InterPro" id="IPR001533">
    <property type="entry name" value="Pterin_deHydtase"/>
</dbReference>
<comment type="caution">
    <text evidence="5">The sequence shown here is derived from an EMBL/GenBank/DDBJ whole genome shotgun (WGS) entry which is preliminary data.</text>
</comment>
<accession>A0A1E8PQP8</accession>
<evidence type="ECO:0000256" key="1">
    <source>
        <dbReference type="ARBA" id="ARBA00001554"/>
    </source>
</evidence>
<dbReference type="Pfam" id="PF01329">
    <property type="entry name" value="Pterin_4a"/>
    <property type="match status" value="1"/>
</dbReference>
<dbReference type="PANTHER" id="PTHR12599">
    <property type="entry name" value="PTERIN-4-ALPHA-CARBINOLAMINE DEHYDRATASE"/>
    <property type="match status" value="1"/>
</dbReference>
<gene>
    <name evidence="5" type="ORF">BA896_001935</name>
</gene>
<dbReference type="SUPFAM" id="SSF55248">
    <property type="entry name" value="PCD-like"/>
    <property type="match status" value="1"/>
</dbReference>
<dbReference type="InterPro" id="IPR036428">
    <property type="entry name" value="PCD_sf"/>
</dbReference>
<dbReference type="Proteomes" id="UP000092634">
    <property type="component" value="Unassembled WGS sequence"/>
</dbReference>
<proteinExistence type="inferred from homology"/>
<keyword evidence="4" id="KW-0456">Lyase</keyword>
<evidence type="ECO:0000313" key="5">
    <source>
        <dbReference type="EMBL" id="OFJ47929.1"/>
    </source>
</evidence>
<protein>
    <recommendedName>
        <fullName evidence="3">4a-hydroxytetrahydrobiopterin dehydratase</fullName>
        <ecNumber evidence="3">4.2.1.96</ecNumber>
    </recommendedName>
</protein>
<sequence length="121" mass="13401">MNTPMTTQDLAQLSCAPRQQALGDTDSATLLALLPQWTLQNGKLCRDFGFKNYYQTLAFMNALAYMIHTQDHHPELIITYKTCAVRFDTHSVNQGAGGLSENDFICAAKADLIYQSSQVAP</sequence>
<comment type="similarity">
    <text evidence="2">Belongs to the pterin-4-alpha-carbinolamine dehydratase family.</text>
</comment>
<dbReference type="Gene3D" id="3.30.1360.20">
    <property type="entry name" value="Transcriptional coactivator/pterin dehydratase"/>
    <property type="match status" value="1"/>
</dbReference>
<reference evidence="5 6" key="1">
    <citation type="submission" date="2016-10" db="EMBL/GenBank/DDBJ databases">
        <title>Updated version of Genome Assembly of Janthinobacterium lividum ERGS5:01.</title>
        <authorList>
            <person name="Kumar R."/>
            <person name="Acharya V."/>
            <person name="Singh D."/>
        </authorList>
    </citation>
    <scope>NUCLEOTIDE SEQUENCE [LARGE SCALE GENOMIC DNA]</scope>
    <source>
        <strain evidence="5 6">ERGS5:01</strain>
    </source>
</reference>
<comment type="catalytic activity">
    <reaction evidence="1">
        <text>(4aS,6R)-4a-hydroxy-L-erythro-5,6,7,8-tetrahydrobiopterin = (6R)-L-erythro-6,7-dihydrobiopterin + H2O</text>
        <dbReference type="Rhea" id="RHEA:11920"/>
        <dbReference type="ChEBI" id="CHEBI:15377"/>
        <dbReference type="ChEBI" id="CHEBI:15642"/>
        <dbReference type="ChEBI" id="CHEBI:43120"/>
        <dbReference type="EC" id="4.2.1.96"/>
    </reaction>
</comment>
<name>A0A1E8PQP8_9BURK</name>
<evidence type="ECO:0000256" key="4">
    <source>
        <dbReference type="ARBA" id="ARBA00023239"/>
    </source>
</evidence>
<dbReference type="AlphaFoldDB" id="A0A1E8PQP8"/>
<dbReference type="GO" id="GO:0006729">
    <property type="term" value="P:tetrahydrobiopterin biosynthetic process"/>
    <property type="evidence" value="ECO:0007669"/>
    <property type="project" value="InterPro"/>
</dbReference>